<organism evidence="2 3">
    <name type="scientific">Salinibacter ruber</name>
    <dbReference type="NCBI Taxonomy" id="146919"/>
    <lineage>
        <taxon>Bacteria</taxon>
        <taxon>Pseudomonadati</taxon>
        <taxon>Rhodothermota</taxon>
        <taxon>Rhodothermia</taxon>
        <taxon>Rhodothermales</taxon>
        <taxon>Salinibacteraceae</taxon>
        <taxon>Salinibacter</taxon>
    </lineage>
</organism>
<accession>A0A9X2PLY7</accession>
<feature type="compositionally biased region" description="Acidic residues" evidence="1">
    <location>
        <begin position="1"/>
        <end position="12"/>
    </location>
</feature>
<reference evidence="2" key="1">
    <citation type="submission" date="2022-08" db="EMBL/GenBank/DDBJ databases">
        <title>Genomic Encyclopedia of Type Strains, Phase V (KMG-V): Genome sequencing to study the core and pangenomes of soil and plant-associated prokaryotes.</title>
        <authorList>
            <person name="Whitman W."/>
        </authorList>
    </citation>
    <scope>NUCLEOTIDE SEQUENCE</scope>
    <source>
        <strain evidence="2">SP3026</strain>
    </source>
</reference>
<name>A0A9X2PLY7_9BACT</name>
<dbReference type="RefSeq" id="WP_259040266.1">
    <property type="nucleotide sequence ID" value="NZ_JANTZR010000014.1"/>
</dbReference>
<evidence type="ECO:0000313" key="2">
    <source>
        <dbReference type="EMBL" id="MCS4122286.1"/>
    </source>
</evidence>
<protein>
    <submittedName>
        <fullName evidence="2">Uncharacterized protein</fullName>
    </submittedName>
</protein>
<dbReference type="Proteomes" id="UP001155144">
    <property type="component" value="Unassembled WGS sequence"/>
</dbReference>
<evidence type="ECO:0000313" key="3">
    <source>
        <dbReference type="Proteomes" id="UP001155144"/>
    </source>
</evidence>
<proteinExistence type="predicted"/>
<dbReference type="AlphaFoldDB" id="A0A9X2PLY7"/>
<gene>
    <name evidence="2" type="ORF">GGP45_002646</name>
</gene>
<feature type="compositionally biased region" description="Basic and acidic residues" evidence="1">
    <location>
        <begin position="33"/>
        <end position="46"/>
    </location>
</feature>
<evidence type="ECO:0000256" key="1">
    <source>
        <dbReference type="SAM" id="MobiDB-lite"/>
    </source>
</evidence>
<comment type="caution">
    <text evidence="2">The sequence shown here is derived from an EMBL/GenBank/DDBJ whole genome shotgun (WGS) entry which is preliminary data.</text>
</comment>
<feature type="region of interest" description="Disordered" evidence="1">
    <location>
        <begin position="1"/>
        <end position="46"/>
    </location>
</feature>
<dbReference type="EMBL" id="JANUBL010000005">
    <property type="protein sequence ID" value="MCS4122286.1"/>
    <property type="molecule type" value="Genomic_DNA"/>
</dbReference>
<sequence>MDPDWVDPDWVDPDWTMAKEKQPVANEKTISGGREEVKPETTGKCN</sequence>